<evidence type="ECO:0000313" key="1">
    <source>
        <dbReference type="EMBL" id="EGZ11951.1"/>
    </source>
</evidence>
<proteinExistence type="predicted"/>
<reference evidence="1 2" key="1">
    <citation type="journal article" date="2006" name="Science">
        <title>Phytophthora genome sequences uncover evolutionary origins and mechanisms of pathogenesis.</title>
        <authorList>
            <person name="Tyler B.M."/>
            <person name="Tripathy S."/>
            <person name="Zhang X."/>
            <person name="Dehal P."/>
            <person name="Jiang R.H."/>
            <person name="Aerts A."/>
            <person name="Arredondo F.D."/>
            <person name="Baxter L."/>
            <person name="Bensasson D."/>
            <person name="Beynon J.L."/>
            <person name="Chapman J."/>
            <person name="Damasceno C.M."/>
            <person name="Dorrance A.E."/>
            <person name="Dou D."/>
            <person name="Dickerman A.W."/>
            <person name="Dubchak I.L."/>
            <person name="Garbelotto M."/>
            <person name="Gijzen M."/>
            <person name="Gordon S.G."/>
            <person name="Govers F."/>
            <person name="Grunwald N.J."/>
            <person name="Huang W."/>
            <person name="Ivors K.L."/>
            <person name="Jones R.W."/>
            <person name="Kamoun S."/>
            <person name="Krampis K."/>
            <person name="Lamour K.H."/>
            <person name="Lee M.K."/>
            <person name="McDonald W.H."/>
            <person name="Medina M."/>
            <person name="Meijer H.J."/>
            <person name="Nordberg E.K."/>
            <person name="Maclean D.J."/>
            <person name="Ospina-Giraldo M.D."/>
            <person name="Morris P.F."/>
            <person name="Phuntumart V."/>
            <person name="Putnam N.H."/>
            <person name="Rash S."/>
            <person name="Rose J.K."/>
            <person name="Sakihama Y."/>
            <person name="Salamov A.A."/>
            <person name="Savidor A."/>
            <person name="Scheuring C.F."/>
            <person name="Smith B.M."/>
            <person name="Sobral B.W."/>
            <person name="Terry A."/>
            <person name="Torto-Alalibo T.A."/>
            <person name="Win J."/>
            <person name="Xu Z."/>
            <person name="Zhang H."/>
            <person name="Grigoriev I.V."/>
            <person name="Rokhsar D.S."/>
            <person name="Boore J.L."/>
        </authorList>
    </citation>
    <scope>NUCLEOTIDE SEQUENCE [LARGE SCALE GENOMIC DNA]</scope>
    <source>
        <strain evidence="1 2">P6497</strain>
    </source>
</reference>
<organism evidence="1 2">
    <name type="scientific">Phytophthora sojae (strain P6497)</name>
    <name type="common">Soybean stem and root rot agent</name>
    <name type="synonym">Phytophthora megasperma f. sp. glycines</name>
    <dbReference type="NCBI Taxonomy" id="1094619"/>
    <lineage>
        <taxon>Eukaryota</taxon>
        <taxon>Sar</taxon>
        <taxon>Stramenopiles</taxon>
        <taxon>Oomycota</taxon>
        <taxon>Peronosporomycetes</taxon>
        <taxon>Peronosporales</taxon>
        <taxon>Peronosporaceae</taxon>
        <taxon>Phytophthora</taxon>
    </lineage>
</organism>
<gene>
    <name evidence="1" type="ORF">PHYSODRAFT_518228</name>
</gene>
<feature type="non-terminal residue" evidence="1">
    <location>
        <position position="1"/>
    </location>
</feature>
<keyword evidence="2" id="KW-1185">Reference proteome</keyword>
<sequence length="114" mass="12524">ILKAKAVAVARTSVDSNVRVLHILEVHIDAVATETMRQLSCSVILGAGEKHSLSSLVLEKAEKVKASRLYRDSVKWSTRRAYRVHMRVNGWAVDVVANSCGCAMHLKLICALIV</sequence>
<dbReference type="KEGG" id="psoj:PHYSODRAFT_518228"/>
<accession>G4ZY45</accession>
<dbReference type="GeneID" id="20660032"/>
<evidence type="ECO:0000313" key="2">
    <source>
        <dbReference type="Proteomes" id="UP000002640"/>
    </source>
</evidence>
<dbReference type="RefSeq" id="XP_009532284.1">
    <property type="nucleotide sequence ID" value="XM_009533989.1"/>
</dbReference>
<protein>
    <submittedName>
        <fullName evidence="1">Uncharacterized protein</fullName>
    </submittedName>
</protein>
<name>G4ZY45_PHYSP</name>
<dbReference type="EMBL" id="JH159157">
    <property type="protein sequence ID" value="EGZ11951.1"/>
    <property type="molecule type" value="Genomic_DNA"/>
</dbReference>
<dbReference type="AlphaFoldDB" id="G4ZY45"/>
<dbReference type="Proteomes" id="UP000002640">
    <property type="component" value="Unassembled WGS sequence"/>
</dbReference>
<dbReference type="InParanoid" id="G4ZY45"/>